<dbReference type="RefSeq" id="WP_200671485.1">
    <property type="nucleotide sequence ID" value="NZ_JACWCW010000070.1"/>
</dbReference>
<protein>
    <submittedName>
        <fullName evidence="1">Uncharacterized protein</fullName>
    </submittedName>
</protein>
<name>A0ABU9Z4D3_9HYPH</name>
<evidence type="ECO:0000313" key="1">
    <source>
        <dbReference type="EMBL" id="MEN3226123.1"/>
    </source>
</evidence>
<accession>A0ABU9Z4D3</accession>
<sequence>MRDHVTTFAARSAVLPAVLSADPAPITIDRAGFNAVSFVFQLGAGGITFTSANRLDLYLEHSDDGVTWEAVGPTNVIGGVPDGSGIVLSQRSAHPDPTVHKFAYVDGTIGDRRYVRLRPDFIGTHGTGTPMSALAILGNPREQPVAA</sequence>
<dbReference type="Proteomes" id="UP001404845">
    <property type="component" value="Unassembled WGS sequence"/>
</dbReference>
<comment type="caution">
    <text evidence="1">The sequence shown here is derived from an EMBL/GenBank/DDBJ whole genome shotgun (WGS) entry which is preliminary data.</text>
</comment>
<organism evidence="1 2">
    <name type="scientific">Methylorubrum rhodesianum</name>
    <dbReference type="NCBI Taxonomy" id="29427"/>
    <lineage>
        <taxon>Bacteria</taxon>
        <taxon>Pseudomonadati</taxon>
        <taxon>Pseudomonadota</taxon>
        <taxon>Alphaproteobacteria</taxon>
        <taxon>Hyphomicrobiales</taxon>
        <taxon>Methylobacteriaceae</taxon>
        <taxon>Methylorubrum</taxon>
    </lineage>
</organism>
<dbReference type="EMBL" id="JAQYXL010000001">
    <property type="protein sequence ID" value="MEN3226123.1"/>
    <property type="molecule type" value="Genomic_DNA"/>
</dbReference>
<proteinExistence type="predicted"/>
<reference evidence="1 2" key="1">
    <citation type="journal article" date="2023" name="PLoS ONE">
        <title>Complete genome assembly of Hawai'i environmental nontuberculous mycobacteria reveals unexpected co-isolation with methylobacteria.</title>
        <authorList>
            <person name="Hendrix J."/>
            <person name="Epperson L.E."/>
            <person name="Tong E.I."/>
            <person name="Chan Y.L."/>
            <person name="Hasan N.A."/>
            <person name="Dawrs S.N."/>
            <person name="Norton G.J."/>
            <person name="Virdi R."/>
            <person name="Crooks J.L."/>
            <person name="Chan E.D."/>
            <person name="Honda J.R."/>
            <person name="Strong M."/>
        </authorList>
    </citation>
    <scope>NUCLEOTIDE SEQUENCE [LARGE SCALE GENOMIC DNA]</scope>
    <source>
        <strain evidence="1 2">NJH_HI01</strain>
    </source>
</reference>
<keyword evidence="2" id="KW-1185">Reference proteome</keyword>
<evidence type="ECO:0000313" key="2">
    <source>
        <dbReference type="Proteomes" id="UP001404845"/>
    </source>
</evidence>
<gene>
    <name evidence="1" type="ORF">PUR21_00270</name>
</gene>